<dbReference type="Proteomes" id="UP001642409">
    <property type="component" value="Unassembled WGS sequence"/>
</dbReference>
<proteinExistence type="predicted"/>
<accession>A0AA86RN13</accession>
<feature type="compositionally biased region" description="Basic and acidic residues" evidence="1">
    <location>
        <begin position="87"/>
        <end position="100"/>
    </location>
</feature>
<sequence length="176" mass="20716">MGSCDSVYEIQQYDVDDVINIKADNPLICPRNSEVLPEESSDSLIFFNEMLSSQKNSYDDVPREKYNQQFKTGSKLHIEITPVGETTQHEKQSQPKDDQNSKYTMIDDQNDYKFNRQSTIDNHANIEWKYCFIKNSGVKKLEWLFNFQLFISLQYTYSFKIINNQRTIKLGVQRQS</sequence>
<feature type="region of interest" description="Disordered" evidence="1">
    <location>
        <begin position="84"/>
        <end position="103"/>
    </location>
</feature>
<dbReference type="EMBL" id="CATOUU010001179">
    <property type="protein sequence ID" value="CAI9977571.1"/>
    <property type="molecule type" value="Genomic_DNA"/>
</dbReference>
<evidence type="ECO:0000256" key="1">
    <source>
        <dbReference type="SAM" id="MobiDB-lite"/>
    </source>
</evidence>
<reference evidence="3 4" key="2">
    <citation type="submission" date="2024-07" db="EMBL/GenBank/DDBJ databases">
        <authorList>
            <person name="Akdeniz Z."/>
        </authorList>
    </citation>
    <scope>NUCLEOTIDE SEQUENCE [LARGE SCALE GENOMIC DNA]</scope>
</reference>
<gene>
    <name evidence="3" type="ORF">HINF_LOCUS31952</name>
    <name evidence="2" type="ORF">HINF_LOCUS65216</name>
</gene>
<evidence type="ECO:0000313" key="4">
    <source>
        <dbReference type="Proteomes" id="UP001642409"/>
    </source>
</evidence>
<dbReference type="AlphaFoldDB" id="A0AA86RN13"/>
<reference evidence="2" key="1">
    <citation type="submission" date="2023-06" db="EMBL/GenBank/DDBJ databases">
        <authorList>
            <person name="Kurt Z."/>
        </authorList>
    </citation>
    <scope>NUCLEOTIDE SEQUENCE</scope>
</reference>
<evidence type="ECO:0000313" key="3">
    <source>
        <dbReference type="EMBL" id="CAL6028741.1"/>
    </source>
</evidence>
<name>A0AA86RN13_9EUKA</name>
<comment type="caution">
    <text evidence="2">The sequence shown here is derived from an EMBL/GenBank/DDBJ whole genome shotgun (WGS) entry which is preliminary data.</text>
</comment>
<evidence type="ECO:0000313" key="2">
    <source>
        <dbReference type="EMBL" id="CAI9977571.1"/>
    </source>
</evidence>
<protein>
    <submittedName>
        <fullName evidence="3">Hypothetical_protein</fullName>
    </submittedName>
</protein>
<organism evidence="2">
    <name type="scientific">Hexamita inflata</name>
    <dbReference type="NCBI Taxonomy" id="28002"/>
    <lineage>
        <taxon>Eukaryota</taxon>
        <taxon>Metamonada</taxon>
        <taxon>Diplomonadida</taxon>
        <taxon>Hexamitidae</taxon>
        <taxon>Hexamitinae</taxon>
        <taxon>Hexamita</taxon>
    </lineage>
</organism>
<dbReference type="EMBL" id="CAXDID020000108">
    <property type="protein sequence ID" value="CAL6028741.1"/>
    <property type="molecule type" value="Genomic_DNA"/>
</dbReference>
<keyword evidence="4" id="KW-1185">Reference proteome</keyword>